<dbReference type="InterPro" id="IPR029058">
    <property type="entry name" value="AB_hydrolase_fold"/>
</dbReference>
<dbReference type="PRINTS" id="PR00111">
    <property type="entry name" value="ABHYDROLASE"/>
</dbReference>
<dbReference type="AlphaFoldDB" id="A0A846X589"/>
<evidence type="ECO:0000313" key="3">
    <source>
        <dbReference type="Proteomes" id="UP000582646"/>
    </source>
</evidence>
<reference evidence="2 3" key="1">
    <citation type="submission" date="2020-04" db="EMBL/GenBank/DDBJ databases">
        <title>MicrobeNet Type strains.</title>
        <authorList>
            <person name="Nicholson A.C."/>
        </authorList>
    </citation>
    <scope>NUCLEOTIDE SEQUENCE [LARGE SCALE GENOMIC DNA]</scope>
    <source>
        <strain evidence="2 3">DSM 44113</strain>
    </source>
</reference>
<dbReference type="Proteomes" id="UP000582646">
    <property type="component" value="Unassembled WGS sequence"/>
</dbReference>
<dbReference type="Gene3D" id="3.40.50.1820">
    <property type="entry name" value="alpha/beta hydrolase"/>
    <property type="match status" value="1"/>
</dbReference>
<dbReference type="GO" id="GO:0046464">
    <property type="term" value="P:acylglycerol catabolic process"/>
    <property type="evidence" value="ECO:0007669"/>
    <property type="project" value="TreeGrafter"/>
</dbReference>
<feature type="domain" description="AB hydrolase-1" evidence="1">
    <location>
        <begin position="38"/>
        <end position="147"/>
    </location>
</feature>
<gene>
    <name evidence="2" type="ORF">HF999_19700</name>
</gene>
<protein>
    <submittedName>
        <fullName evidence="2">Alpha/beta fold hydrolase</fullName>
    </submittedName>
</protein>
<dbReference type="SUPFAM" id="SSF53474">
    <property type="entry name" value="alpha/beta-Hydrolases"/>
    <property type="match status" value="1"/>
</dbReference>
<accession>A0A846X589</accession>
<comment type="caution">
    <text evidence="2">The sequence shown here is derived from an EMBL/GenBank/DDBJ whole genome shotgun (WGS) entry which is preliminary data.</text>
</comment>
<dbReference type="GO" id="GO:0016020">
    <property type="term" value="C:membrane"/>
    <property type="evidence" value="ECO:0007669"/>
    <property type="project" value="TreeGrafter"/>
</dbReference>
<evidence type="ECO:0000259" key="1">
    <source>
        <dbReference type="Pfam" id="PF00561"/>
    </source>
</evidence>
<dbReference type="GO" id="GO:0047372">
    <property type="term" value="F:monoacylglycerol lipase activity"/>
    <property type="evidence" value="ECO:0007669"/>
    <property type="project" value="TreeGrafter"/>
</dbReference>
<dbReference type="PANTHER" id="PTHR43798">
    <property type="entry name" value="MONOACYLGLYCEROL LIPASE"/>
    <property type="match status" value="1"/>
</dbReference>
<proteinExistence type="predicted"/>
<dbReference type="Pfam" id="PF00561">
    <property type="entry name" value="Abhydrolase_1"/>
    <property type="match status" value="1"/>
</dbReference>
<organism evidence="2 3">
    <name type="scientific">Tsukamurella spumae</name>
    <dbReference type="NCBI Taxonomy" id="44753"/>
    <lineage>
        <taxon>Bacteria</taxon>
        <taxon>Bacillati</taxon>
        <taxon>Actinomycetota</taxon>
        <taxon>Actinomycetes</taxon>
        <taxon>Mycobacteriales</taxon>
        <taxon>Tsukamurellaceae</taxon>
        <taxon>Tsukamurella</taxon>
    </lineage>
</organism>
<dbReference type="InterPro" id="IPR050266">
    <property type="entry name" value="AB_hydrolase_sf"/>
</dbReference>
<dbReference type="PRINTS" id="PR00412">
    <property type="entry name" value="EPOXHYDRLASE"/>
</dbReference>
<dbReference type="RefSeq" id="WP_168547516.1">
    <property type="nucleotide sequence ID" value="NZ_BAAAKS010000029.1"/>
</dbReference>
<dbReference type="InterPro" id="IPR000639">
    <property type="entry name" value="Epox_hydrolase-like"/>
</dbReference>
<name>A0A846X589_9ACTN</name>
<keyword evidence="2" id="KW-0378">Hydrolase</keyword>
<dbReference type="InterPro" id="IPR000073">
    <property type="entry name" value="AB_hydrolase_1"/>
</dbReference>
<sequence>MSTESTRGDAGADRSGPTEHISVDGYDFAYSVAGEGEPVLLVHAGVLADFFTPLAHHPALTDHYQMINYHRLGYGFTSRPRVLDDARLPGHAAHVGGLLTALGIDSAHVVGHSSGGLVATRFAVDNPDRVRSLSLFEPVVHEVPSGAEQGRTVVRPALEAFAAGDNRAAVDIFLRGVCGPGYRDPEIVDRLPAGAFDRAEVDAASFFGAEAPSVVDWRWSALDVDRMPEKMFLLLGGDTAAVAPSLGEGHEFLERLFPRVKTTVVPGVTHSLQTQDPDAVAQALAQFLRG</sequence>
<dbReference type="PANTHER" id="PTHR43798:SF33">
    <property type="entry name" value="HYDROLASE, PUTATIVE (AFU_ORTHOLOGUE AFUA_2G14860)-RELATED"/>
    <property type="match status" value="1"/>
</dbReference>
<dbReference type="EMBL" id="JAAXOQ010000036">
    <property type="protein sequence ID" value="NKY20584.1"/>
    <property type="molecule type" value="Genomic_DNA"/>
</dbReference>
<keyword evidence="3" id="KW-1185">Reference proteome</keyword>
<evidence type="ECO:0000313" key="2">
    <source>
        <dbReference type="EMBL" id="NKY20584.1"/>
    </source>
</evidence>